<gene>
    <name evidence="2" type="ORF">BEH84_05706</name>
    <name evidence="4" type="ORF">BEI59_25075</name>
    <name evidence="3" type="ORF">BEI61_00759</name>
    <name evidence="5" type="ORF">BEI63_27905</name>
</gene>
<evidence type="ECO:0000313" key="9">
    <source>
        <dbReference type="Proteomes" id="UP000095003"/>
    </source>
</evidence>
<organism evidence="4 7">
    <name type="scientific">Eisenbergiella tayi</name>
    <dbReference type="NCBI Taxonomy" id="1432052"/>
    <lineage>
        <taxon>Bacteria</taxon>
        <taxon>Bacillati</taxon>
        <taxon>Bacillota</taxon>
        <taxon>Clostridia</taxon>
        <taxon>Lachnospirales</taxon>
        <taxon>Lachnospiraceae</taxon>
        <taxon>Eisenbergiella</taxon>
    </lineage>
</organism>
<dbReference type="SUPFAM" id="SSF51695">
    <property type="entry name" value="PLC-like phosphodiesterases"/>
    <property type="match status" value="1"/>
</dbReference>
<dbReference type="EMBL" id="MCGI01000007">
    <property type="protein sequence ID" value="ODM04645.1"/>
    <property type="molecule type" value="Genomic_DNA"/>
</dbReference>
<reference evidence="6 9" key="1">
    <citation type="submission" date="2016-07" db="EMBL/GenBank/DDBJ databases">
        <title>Characterization of isolates of Eisenbergiella tayi derived from blood cultures, using whole genome sequencing.</title>
        <authorList>
            <person name="Burdz T."/>
            <person name="Wiebe D."/>
            <person name="Huynh C."/>
            <person name="Bernard K."/>
        </authorList>
    </citation>
    <scope>NUCLEOTIDE SEQUENCE [LARGE SCALE GENOMIC DNA]</scope>
    <source>
        <strain evidence="3 6">NML 110608</strain>
        <strain evidence="2 9">NML 120489</strain>
    </source>
</reference>
<dbReference type="Pfam" id="PF03009">
    <property type="entry name" value="GDPD"/>
    <property type="match status" value="1"/>
</dbReference>
<evidence type="ECO:0000313" key="6">
    <source>
        <dbReference type="Proteomes" id="UP000094067"/>
    </source>
</evidence>
<dbReference type="InterPro" id="IPR017946">
    <property type="entry name" value="PLC-like_Pdiesterase_TIM-brl"/>
</dbReference>
<evidence type="ECO:0000313" key="5">
    <source>
        <dbReference type="EMBL" id="ODR46613.1"/>
    </source>
</evidence>
<dbReference type="Gene3D" id="3.20.20.190">
    <property type="entry name" value="Phosphatidylinositol (PI) phosphodiesterase"/>
    <property type="match status" value="1"/>
</dbReference>
<dbReference type="Proteomes" id="UP000094067">
    <property type="component" value="Unassembled WGS sequence"/>
</dbReference>
<dbReference type="GeneID" id="93300537"/>
<reference evidence="5 8" key="2">
    <citation type="submission" date="2016-08" db="EMBL/GenBank/DDBJ databases">
        <title>Characterization of Isolates of Eisenbergiella tayi Derived from Blood Cultures, Using Whole Genome Sequencing.</title>
        <authorList>
            <person name="Bernier A.-M."/>
            <person name="Burdz T."/>
            <person name="Wiebe D."/>
            <person name="Bernard K."/>
        </authorList>
    </citation>
    <scope>NUCLEOTIDE SEQUENCE [LARGE SCALE GENOMIC DNA]</scope>
    <source>
        <strain evidence="5 8">NML120146</strain>
    </source>
</reference>
<dbReference type="InterPro" id="IPR030395">
    <property type="entry name" value="GP_PDE_dom"/>
</dbReference>
<dbReference type="Proteomes" id="UP000095003">
    <property type="component" value="Unassembled WGS sequence"/>
</dbReference>
<dbReference type="GO" id="GO:0008081">
    <property type="term" value="F:phosphoric diester hydrolase activity"/>
    <property type="evidence" value="ECO:0007669"/>
    <property type="project" value="InterPro"/>
</dbReference>
<feature type="domain" description="GP-PDE" evidence="1">
    <location>
        <begin position="36"/>
        <end position="275"/>
    </location>
</feature>
<dbReference type="GO" id="GO:0006629">
    <property type="term" value="P:lipid metabolic process"/>
    <property type="evidence" value="ECO:0007669"/>
    <property type="project" value="InterPro"/>
</dbReference>
<dbReference type="PROSITE" id="PS51704">
    <property type="entry name" value="GP_PDE"/>
    <property type="match status" value="1"/>
</dbReference>
<accession>A0A1E3UB70</accession>
<name>A0A1E3UB70_9FIRM</name>
<reference evidence="4 7" key="3">
    <citation type="submission" date="2016-08" db="EMBL/GenBank/DDBJ databases">
        <authorList>
            <person name="Seilhamer J.J."/>
        </authorList>
    </citation>
    <scope>NUCLEOTIDE SEQUENCE [LARGE SCALE GENOMIC DNA]</scope>
    <source>
        <strain evidence="4 7">NML150140-1</strain>
    </source>
</reference>
<dbReference type="PANTHER" id="PTHR46211">
    <property type="entry name" value="GLYCEROPHOSPHORYL DIESTER PHOSPHODIESTERASE"/>
    <property type="match status" value="1"/>
</dbReference>
<dbReference type="OrthoDB" id="384721at2"/>
<dbReference type="AlphaFoldDB" id="A0A1E3UB70"/>
<evidence type="ECO:0000313" key="7">
    <source>
        <dbReference type="Proteomes" id="UP000094271"/>
    </source>
</evidence>
<dbReference type="EMBL" id="MEHA01000024">
    <property type="protein sequence ID" value="ODR46415.1"/>
    <property type="molecule type" value="Genomic_DNA"/>
</dbReference>
<proteinExistence type="predicted"/>
<evidence type="ECO:0000313" key="3">
    <source>
        <dbReference type="EMBL" id="ODM04879.1"/>
    </source>
</evidence>
<dbReference type="Proteomes" id="UP000094869">
    <property type="component" value="Unassembled WGS sequence"/>
</dbReference>
<evidence type="ECO:0000313" key="2">
    <source>
        <dbReference type="EMBL" id="ODM04645.1"/>
    </source>
</evidence>
<evidence type="ECO:0000313" key="4">
    <source>
        <dbReference type="EMBL" id="ODR46415.1"/>
    </source>
</evidence>
<protein>
    <submittedName>
        <fullName evidence="2">Cytoplasmic glycerophosphodiester phosphodiesterase</fullName>
    </submittedName>
</protein>
<sequence>MKALLVLIIILLLLFLLYMVLIMPRFRKPDCKALLHHYYAHRGLHDLSAGIPENSMKAFQRAIDKGFGMEMDVQLSSDGYPVVFHDSTLTRMCGVDKRVNELTLRELKELTLADTQEQIPTFQEFLDLVRGQVPLIIEIKMDKRDDRIPEAVNRLLKDYKGVYCIESFHPSALIWYKKNRPDVFRGQLCTNFNKENKNCSLPFFLLGKMLSNIAARPDFIAYNWVYRNDLSRKICCNFYHALSVGWTIRSQEEMDMCRKDFKLFIFENFIPKGDA</sequence>
<evidence type="ECO:0000259" key="1">
    <source>
        <dbReference type="PROSITE" id="PS51704"/>
    </source>
</evidence>
<dbReference type="RefSeq" id="WP_044966152.1">
    <property type="nucleotide sequence ID" value="NZ_DBFYTC010000267.1"/>
</dbReference>
<comment type="caution">
    <text evidence="4">The sequence shown here is derived from an EMBL/GenBank/DDBJ whole genome shotgun (WGS) entry which is preliminary data.</text>
</comment>
<dbReference type="PANTHER" id="PTHR46211:SF14">
    <property type="entry name" value="GLYCEROPHOSPHODIESTER PHOSPHODIESTERASE"/>
    <property type="match status" value="1"/>
</dbReference>
<keyword evidence="8" id="KW-1185">Reference proteome</keyword>
<dbReference type="EMBL" id="MCGH01000002">
    <property type="protein sequence ID" value="ODM04879.1"/>
    <property type="molecule type" value="Genomic_DNA"/>
</dbReference>
<dbReference type="Proteomes" id="UP000094271">
    <property type="component" value="Unassembled WGS sequence"/>
</dbReference>
<dbReference type="EMBL" id="MEHD01000049">
    <property type="protein sequence ID" value="ODR46613.1"/>
    <property type="molecule type" value="Genomic_DNA"/>
</dbReference>
<evidence type="ECO:0000313" key="8">
    <source>
        <dbReference type="Proteomes" id="UP000094869"/>
    </source>
</evidence>